<evidence type="ECO:0000313" key="3">
    <source>
        <dbReference type="Proteomes" id="UP001597112"/>
    </source>
</evidence>
<evidence type="ECO:0000256" key="1">
    <source>
        <dbReference type="SAM" id="Phobius"/>
    </source>
</evidence>
<sequence>MIRIYKNLFFLVYRLLKKSEKNYQSDLHNAIIAVLIISVLETLNVLSFLPANENIDEGSLWVPCIVLLLLNGIVFLPAGRFKKMEREFLRNQPSVFNDSFIVLYIFGTILTFALTR</sequence>
<proteinExistence type="predicted"/>
<accession>A0ABW3K9K5</accession>
<dbReference type="EMBL" id="JBHTKA010000014">
    <property type="protein sequence ID" value="MFD1002839.1"/>
    <property type="molecule type" value="Genomic_DNA"/>
</dbReference>
<feature type="transmembrane region" description="Helical" evidence="1">
    <location>
        <begin position="27"/>
        <end position="48"/>
    </location>
</feature>
<feature type="transmembrane region" description="Helical" evidence="1">
    <location>
        <begin position="60"/>
        <end position="78"/>
    </location>
</feature>
<evidence type="ECO:0000313" key="2">
    <source>
        <dbReference type="EMBL" id="MFD1002839.1"/>
    </source>
</evidence>
<organism evidence="2 3">
    <name type="scientific">Ohtaekwangia kribbensis</name>
    <dbReference type="NCBI Taxonomy" id="688913"/>
    <lineage>
        <taxon>Bacteria</taxon>
        <taxon>Pseudomonadati</taxon>
        <taxon>Bacteroidota</taxon>
        <taxon>Cytophagia</taxon>
        <taxon>Cytophagales</taxon>
        <taxon>Fulvivirgaceae</taxon>
        <taxon>Ohtaekwangia</taxon>
    </lineage>
</organism>
<dbReference type="RefSeq" id="WP_377584587.1">
    <property type="nucleotide sequence ID" value="NZ_JBHTKA010000014.1"/>
</dbReference>
<keyword evidence="1" id="KW-0812">Transmembrane</keyword>
<reference evidence="3" key="1">
    <citation type="journal article" date="2019" name="Int. J. Syst. Evol. Microbiol.">
        <title>The Global Catalogue of Microorganisms (GCM) 10K type strain sequencing project: providing services to taxonomists for standard genome sequencing and annotation.</title>
        <authorList>
            <consortium name="The Broad Institute Genomics Platform"/>
            <consortium name="The Broad Institute Genome Sequencing Center for Infectious Disease"/>
            <person name="Wu L."/>
            <person name="Ma J."/>
        </authorList>
    </citation>
    <scope>NUCLEOTIDE SEQUENCE [LARGE SCALE GENOMIC DNA]</scope>
    <source>
        <strain evidence="3">CCUG 58938</strain>
    </source>
</reference>
<feature type="transmembrane region" description="Helical" evidence="1">
    <location>
        <begin position="99"/>
        <end position="115"/>
    </location>
</feature>
<keyword evidence="1" id="KW-1133">Transmembrane helix</keyword>
<name>A0ABW3K9K5_9BACT</name>
<protein>
    <submittedName>
        <fullName evidence="2">Uncharacterized protein</fullName>
    </submittedName>
</protein>
<keyword evidence="1" id="KW-0472">Membrane</keyword>
<dbReference type="Proteomes" id="UP001597112">
    <property type="component" value="Unassembled WGS sequence"/>
</dbReference>
<keyword evidence="3" id="KW-1185">Reference proteome</keyword>
<gene>
    <name evidence="2" type="ORF">ACFQ21_26165</name>
</gene>
<comment type="caution">
    <text evidence="2">The sequence shown here is derived from an EMBL/GenBank/DDBJ whole genome shotgun (WGS) entry which is preliminary data.</text>
</comment>